<evidence type="ECO:0000313" key="3">
    <source>
        <dbReference type="Proteomes" id="UP001469553"/>
    </source>
</evidence>
<evidence type="ECO:0000313" key="2">
    <source>
        <dbReference type="EMBL" id="MEQ2316297.1"/>
    </source>
</evidence>
<dbReference type="Proteomes" id="UP001469553">
    <property type="component" value="Unassembled WGS sequence"/>
</dbReference>
<organism evidence="2 3">
    <name type="scientific">Ameca splendens</name>
    <dbReference type="NCBI Taxonomy" id="208324"/>
    <lineage>
        <taxon>Eukaryota</taxon>
        <taxon>Metazoa</taxon>
        <taxon>Chordata</taxon>
        <taxon>Craniata</taxon>
        <taxon>Vertebrata</taxon>
        <taxon>Euteleostomi</taxon>
        <taxon>Actinopterygii</taxon>
        <taxon>Neopterygii</taxon>
        <taxon>Teleostei</taxon>
        <taxon>Neoteleostei</taxon>
        <taxon>Acanthomorphata</taxon>
        <taxon>Ovalentaria</taxon>
        <taxon>Atherinomorphae</taxon>
        <taxon>Cyprinodontiformes</taxon>
        <taxon>Goodeidae</taxon>
        <taxon>Ameca</taxon>
    </lineage>
</organism>
<proteinExistence type="predicted"/>
<gene>
    <name evidence="2" type="ORF">AMECASPLE_031176</name>
</gene>
<accession>A0ABV1AEB4</accession>
<keyword evidence="3" id="KW-1185">Reference proteome</keyword>
<comment type="caution">
    <text evidence="2">The sequence shown here is derived from an EMBL/GenBank/DDBJ whole genome shotgun (WGS) entry which is preliminary data.</text>
</comment>
<feature type="compositionally biased region" description="Pro residues" evidence="1">
    <location>
        <begin position="76"/>
        <end position="86"/>
    </location>
</feature>
<feature type="region of interest" description="Disordered" evidence="1">
    <location>
        <begin position="1"/>
        <end position="101"/>
    </location>
</feature>
<reference evidence="2 3" key="1">
    <citation type="submission" date="2021-06" db="EMBL/GenBank/DDBJ databases">
        <authorList>
            <person name="Palmer J.M."/>
        </authorList>
    </citation>
    <scope>NUCLEOTIDE SEQUENCE [LARGE SCALE GENOMIC DNA]</scope>
    <source>
        <strain evidence="2 3">AS_MEX2019</strain>
        <tissue evidence="2">Muscle</tissue>
    </source>
</reference>
<feature type="compositionally biased region" description="Basic and acidic residues" evidence="1">
    <location>
        <begin position="64"/>
        <end position="73"/>
    </location>
</feature>
<name>A0ABV1AEB4_9TELE</name>
<sequence>MSGNVMEMAEGGVRGWGGKDWGAKRSPREPAPRLNPIGTPVCQVPTKEGGIGTSTGQKLGTGNRPREPTENWDQRPPTPSPEPPRPSDLDPQPRYPVRCPK</sequence>
<feature type="compositionally biased region" description="Basic and acidic residues" evidence="1">
    <location>
        <begin position="21"/>
        <end position="31"/>
    </location>
</feature>
<protein>
    <submittedName>
        <fullName evidence="2">Uncharacterized protein</fullName>
    </submittedName>
</protein>
<evidence type="ECO:0000256" key="1">
    <source>
        <dbReference type="SAM" id="MobiDB-lite"/>
    </source>
</evidence>
<dbReference type="EMBL" id="JAHRIP010088472">
    <property type="protein sequence ID" value="MEQ2316297.1"/>
    <property type="molecule type" value="Genomic_DNA"/>
</dbReference>